<dbReference type="RefSeq" id="WP_156015778.1">
    <property type="nucleotide sequence ID" value="NZ_CP045484.1"/>
</dbReference>
<proteinExistence type="predicted"/>
<reference evidence="1 4" key="2">
    <citation type="submission" date="2020-08" db="EMBL/GenBank/DDBJ databases">
        <title>Genomic Encyclopedia of Type Strains, Phase IV (KMG-IV): sequencing the most valuable type-strain genomes for metagenomic binning, comparative biology and taxonomic classification.</title>
        <authorList>
            <person name="Goeker M."/>
        </authorList>
    </citation>
    <scope>NUCLEOTIDE SEQUENCE [LARGE SCALE GENOMIC DNA]</scope>
    <source>
        <strain evidence="1 4">DSM 12421</strain>
    </source>
</reference>
<sequence length="239" mass="26702">MIKTKNKNEGIKLVSLLILIFLLCPQTLVSFPTLYNHSEPIFQNATIQQFFQNYMQLDLQFWLSHTNYGQVSEQSSYSGNVVFTQSGIPDGNKWVVRIFSQGNDCIARYSSHSNQLAFNLPNGKYIYAVSSCNPLYVTSNGVNVLNVQGNANVSIHFVPAPWAGGPNGYHPYEPIRGYQTVTLNLYPTDGPEGLSFGAMNSTIEFCVYLGFNEIYSKIKCYSNSFLTLSISAFLSHLSL</sequence>
<organism evidence="2 3">
    <name type="scientific">Sulfurisphaera ohwakuensis</name>
    <dbReference type="NCBI Taxonomy" id="69656"/>
    <lineage>
        <taxon>Archaea</taxon>
        <taxon>Thermoproteota</taxon>
        <taxon>Thermoprotei</taxon>
        <taxon>Sulfolobales</taxon>
        <taxon>Sulfolobaceae</taxon>
        <taxon>Sulfurisphaera</taxon>
    </lineage>
</organism>
<gene>
    <name evidence="2" type="ORF">D1869_14640</name>
    <name evidence="1" type="ORF">HNQ62_001508</name>
</gene>
<dbReference type="EMBL" id="CP045484">
    <property type="protein sequence ID" value="QGR18286.1"/>
    <property type="molecule type" value="Genomic_DNA"/>
</dbReference>
<dbReference type="Proteomes" id="UP000427373">
    <property type="component" value="Chromosome"/>
</dbReference>
<dbReference type="KEGG" id="soh:D1869_14640"/>
<dbReference type="GeneID" id="42802509"/>
<dbReference type="Proteomes" id="UP000582213">
    <property type="component" value="Unassembled WGS sequence"/>
</dbReference>
<evidence type="ECO:0000313" key="1">
    <source>
        <dbReference type="EMBL" id="MBB5253738.1"/>
    </source>
</evidence>
<name>A0A650CKC6_SULOH</name>
<accession>A0A650CKC6</accession>
<dbReference type="EMBL" id="JACHFY010000006">
    <property type="protein sequence ID" value="MBB5253738.1"/>
    <property type="molecule type" value="Genomic_DNA"/>
</dbReference>
<dbReference type="AlphaFoldDB" id="A0A650CKC6"/>
<evidence type="ECO:0000313" key="3">
    <source>
        <dbReference type="Proteomes" id="UP000427373"/>
    </source>
</evidence>
<keyword evidence="3" id="KW-1185">Reference proteome</keyword>
<protein>
    <submittedName>
        <fullName evidence="2">Uncharacterized protein</fullName>
    </submittedName>
</protein>
<evidence type="ECO:0000313" key="4">
    <source>
        <dbReference type="Proteomes" id="UP000582213"/>
    </source>
</evidence>
<evidence type="ECO:0000313" key="2">
    <source>
        <dbReference type="EMBL" id="QGR18286.1"/>
    </source>
</evidence>
<reference evidence="2 3" key="1">
    <citation type="submission" date="2019-10" db="EMBL/GenBank/DDBJ databases">
        <title>Genome Sequences from Six Type Strain Members of the Archaeal Family Sulfolobaceae: Acidianus ambivalens, Acidianus infernus, Metallosphaera prunae, Stygiolobus azoricus, Sulfolobus metallicus, and Sulfurisphaera ohwakuensis.</title>
        <authorList>
            <person name="Counts J.A."/>
            <person name="Kelly R.M."/>
        </authorList>
    </citation>
    <scope>NUCLEOTIDE SEQUENCE [LARGE SCALE GENOMIC DNA]</scope>
    <source>
        <strain evidence="2 3">TA-1</strain>
    </source>
</reference>